<reference evidence="1 2" key="1">
    <citation type="submission" date="2020-08" db="EMBL/GenBank/DDBJ databases">
        <title>Exploring microbial biodiversity for novel pathways involved in the catabolism of aromatic compounds derived from lignin.</title>
        <authorList>
            <person name="Elkins J."/>
        </authorList>
    </citation>
    <scope>NUCLEOTIDE SEQUENCE [LARGE SCALE GENOMIC DNA]</scope>
    <source>
        <strain evidence="1 2">B1D3A</strain>
    </source>
</reference>
<organism evidence="1 2">
    <name type="scientific">Sphingobium lignivorans</name>
    <dbReference type="NCBI Taxonomy" id="2735886"/>
    <lineage>
        <taxon>Bacteria</taxon>
        <taxon>Pseudomonadati</taxon>
        <taxon>Pseudomonadota</taxon>
        <taxon>Alphaproteobacteria</taxon>
        <taxon>Sphingomonadales</taxon>
        <taxon>Sphingomonadaceae</taxon>
        <taxon>Sphingobium</taxon>
    </lineage>
</organism>
<protein>
    <submittedName>
        <fullName evidence="1">Uncharacterized protein</fullName>
    </submittedName>
</protein>
<keyword evidence="2" id="KW-1185">Reference proteome</keyword>
<sequence>MGGYDITIEITSEQGVGDSIADLLRSQGYDVCHIQMRDGKALARQDISNRPRALIRETHARPRPIFLRDQGVNIIGIEQHGETETQATDAERCGAPE</sequence>
<dbReference type="EMBL" id="JACHKA010000001">
    <property type="protein sequence ID" value="MBB5985962.1"/>
    <property type="molecule type" value="Genomic_DNA"/>
</dbReference>
<evidence type="ECO:0000313" key="1">
    <source>
        <dbReference type="EMBL" id="MBB5985962.1"/>
    </source>
</evidence>
<gene>
    <name evidence="1" type="ORF">HNP60_001936</name>
</gene>
<proteinExistence type="predicted"/>
<dbReference type="Proteomes" id="UP001138540">
    <property type="component" value="Unassembled WGS sequence"/>
</dbReference>
<name>A0ABR6NFA7_9SPHN</name>
<dbReference type="RefSeq" id="WP_184152951.1">
    <property type="nucleotide sequence ID" value="NZ_JACHKA010000001.1"/>
</dbReference>
<accession>A0ABR6NFA7</accession>
<evidence type="ECO:0000313" key="2">
    <source>
        <dbReference type="Proteomes" id="UP001138540"/>
    </source>
</evidence>
<comment type="caution">
    <text evidence="1">The sequence shown here is derived from an EMBL/GenBank/DDBJ whole genome shotgun (WGS) entry which is preliminary data.</text>
</comment>